<dbReference type="KEGG" id="asz:ASN_2838"/>
<accession>A0A0U5F141</accession>
<feature type="region of interest" description="Disordered" evidence="1">
    <location>
        <begin position="225"/>
        <end position="275"/>
    </location>
</feature>
<organism evidence="2 3">
    <name type="scientific">Acetobacter senegalensis</name>
    <dbReference type="NCBI Taxonomy" id="446692"/>
    <lineage>
        <taxon>Bacteria</taxon>
        <taxon>Pseudomonadati</taxon>
        <taxon>Pseudomonadota</taxon>
        <taxon>Alphaproteobacteria</taxon>
        <taxon>Acetobacterales</taxon>
        <taxon>Acetobacteraceae</taxon>
        <taxon>Acetobacter</taxon>
    </lineage>
</organism>
<protein>
    <submittedName>
        <fullName evidence="2">Putative phage repressor</fullName>
    </submittedName>
</protein>
<dbReference type="AlphaFoldDB" id="A0A0U5F141"/>
<dbReference type="GeneID" id="34783805"/>
<sequence length="294" mass="31116">MIRPEDVWQALDSLALERGLTPSGLARAAGLDATTFNPSRRVGANGAVRWPAMNSLLRALAVLRVSLSTFGQQLERGEGSADQRQTVHRMRSLPLSRLKGAGLFNEAGHPAGLEWEDITLPGAAPLGAYAVRIDTDRMEPILREGSSLVVMPDLPPRWSDRVLMVRSDAEPVVGIWDGLFPPGITPFGGNGPFSSSRTVQAVASRWSGEEGVGAAGVNAGLSESNKMASDEAVPAQVRPESPLHLPPSEDDVPLSFGSEGGSEVGAGDAQNPNRVLVPDHAGGVWVQRIIMVTV</sequence>
<dbReference type="PATRIC" id="fig|446692.3.peg.2983"/>
<dbReference type="EMBL" id="LN606600">
    <property type="protein sequence ID" value="CEF42097.1"/>
    <property type="molecule type" value="Genomic_DNA"/>
</dbReference>
<evidence type="ECO:0000313" key="2">
    <source>
        <dbReference type="EMBL" id="CEF42097.1"/>
    </source>
</evidence>
<dbReference type="Proteomes" id="UP000056109">
    <property type="component" value="Chromosome I"/>
</dbReference>
<evidence type="ECO:0000256" key="1">
    <source>
        <dbReference type="SAM" id="MobiDB-lite"/>
    </source>
</evidence>
<keyword evidence="3" id="KW-1185">Reference proteome</keyword>
<reference evidence="3" key="1">
    <citation type="submission" date="2014-09" db="EMBL/GenBank/DDBJ databases">
        <authorList>
            <person name="Illeghems K.G."/>
        </authorList>
    </citation>
    <scope>NUCLEOTIDE SEQUENCE [LARGE SCALE GENOMIC DNA]</scope>
    <source>
        <strain evidence="3">108B</strain>
    </source>
</reference>
<name>A0A0U5F141_9PROT</name>
<proteinExistence type="predicted"/>
<gene>
    <name evidence="2" type="ORF">ASN_2838</name>
</gene>
<evidence type="ECO:0000313" key="3">
    <source>
        <dbReference type="Proteomes" id="UP000056109"/>
    </source>
</evidence>
<dbReference type="RefSeq" id="WP_058988429.1">
    <property type="nucleotide sequence ID" value="NZ_LN606600.1"/>
</dbReference>